<dbReference type="OMA" id="DMCIFIQ"/>
<evidence type="ECO:0000313" key="8">
    <source>
        <dbReference type="EMBL" id="CCA67647.1"/>
    </source>
</evidence>
<reference evidence="8 9" key="1">
    <citation type="journal article" date="2011" name="PLoS Pathog.">
        <title>Endophytic Life Strategies Decoded by Genome and Transcriptome Analyses of the Mutualistic Root Symbiont Piriformospora indica.</title>
        <authorList>
            <person name="Zuccaro A."/>
            <person name="Lahrmann U."/>
            <person name="Guldener U."/>
            <person name="Langen G."/>
            <person name="Pfiffi S."/>
            <person name="Biedenkopf D."/>
            <person name="Wong P."/>
            <person name="Samans B."/>
            <person name="Grimm C."/>
            <person name="Basiewicz M."/>
            <person name="Murat C."/>
            <person name="Martin F."/>
            <person name="Kogel K.H."/>
        </authorList>
    </citation>
    <scope>NUCLEOTIDE SEQUENCE [LARGE SCALE GENOMIC DNA]</scope>
    <source>
        <strain evidence="8 9">DSM 11827</strain>
    </source>
</reference>
<evidence type="ECO:0000256" key="5">
    <source>
        <dbReference type="ARBA" id="ARBA00038039"/>
    </source>
</evidence>
<evidence type="ECO:0000256" key="4">
    <source>
        <dbReference type="ARBA" id="ARBA00023136"/>
    </source>
</evidence>
<dbReference type="PANTHER" id="PTHR16201">
    <property type="entry name" value="SEVEN TRANSMEMBRANE PROTEIN 1-RELATED"/>
    <property type="match status" value="1"/>
</dbReference>
<dbReference type="GO" id="GO:0015174">
    <property type="term" value="F:basic amino acid transmembrane transporter activity"/>
    <property type="evidence" value="ECO:0007669"/>
    <property type="project" value="UniProtKB-ARBA"/>
</dbReference>
<dbReference type="FunCoup" id="G4T8M0">
    <property type="interactions" value="95"/>
</dbReference>
<keyword evidence="9" id="KW-1185">Reference proteome</keyword>
<feature type="transmembrane region" description="Helical" evidence="7">
    <location>
        <begin position="68"/>
        <end position="89"/>
    </location>
</feature>
<dbReference type="PROSITE" id="PS51257">
    <property type="entry name" value="PROKAR_LIPOPROTEIN"/>
    <property type="match status" value="1"/>
</dbReference>
<evidence type="ECO:0000313" key="9">
    <source>
        <dbReference type="Proteomes" id="UP000007148"/>
    </source>
</evidence>
<feature type="transmembrane region" description="Helical" evidence="7">
    <location>
        <begin position="263"/>
        <end position="283"/>
    </location>
</feature>
<keyword evidence="3 7" id="KW-1133">Transmembrane helix</keyword>
<evidence type="ECO:0000256" key="2">
    <source>
        <dbReference type="ARBA" id="ARBA00022692"/>
    </source>
</evidence>
<organism evidence="8 9">
    <name type="scientific">Serendipita indica (strain DSM 11827)</name>
    <name type="common">Root endophyte fungus</name>
    <name type="synonym">Piriformospora indica</name>
    <dbReference type="NCBI Taxonomy" id="1109443"/>
    <lineage>
        <taxon>Eukaryota</taxon>
        <taxon>Fungi</taxon>
        <taxon>Dikarya</taxon>
        <taxon>Basidiomycota</taxon>
        <taxon>Agaricomycotina</taxon>
        <taxon>Agaricomycetes</taxon>
        <taxon>Sebacinales</taxon>
        <taxon>Serendipitaceae</taxon>
        <taxon>Serendipita</taxon>
    </lineage>
</organism>
<protein>
    <recommendedName>
        <fullName evidence="10">PQ-loop-domain-containing protein</fullName>
    </recommendedName>
</protein>
<keyword evidence="4 7" id="KW-0472">Membrane</keyword>
<sequence>MIHPRAQASSALGWVSIACWILVYTPQILENYQLKSGEGLSVLFVLIWLAGDLCNLFGAVIAGLIPTVIILAIYYTLCDMILLFQIYYYRQFHHQKPTVSEQGHSQNANIMGTVTPPVASEETPLLPEQPAKTSTHTTADLGSSGYFLSPWLYRTIQYVGGLAFVTLAGLAAWWITGRRAAGDSGDEGNVEVFDWASQVLGWASAIMYIGSRIPQIAKNRETKCEGLSLALFLFAILGNVTYVLSICVISMEKDHLILSAPWLAGSALTVLLDFFVLGQFFYYRSEEGPLHLTEDAT</sequence>
<dbReference type="OrthoDB" id="8048523at2759"/>
<evidence type="ECO:0000256" key="3">
    <source>
        <dbReference type="ARBA" id="ARBA00022989"/>
    </source>
</evidence>
<dbReference type="AlphaFoldDB" id="G4T8M0"/>
<dbReference type="EMBL" id="CAFZ01000017">
    <property type="protein sequence ID" value="CCA67647.1"/>
    <property type="molecule type" value="Genomic_DNA"/>
</dbReference>
<evidence type="ECO:0000256" key="6">
    <source>
        <dbReference type="ARBA" id="ARBA00050768"/>
    </source>
</evidence>
<dbReference type="Proteomes" id="UP000007148">
    <property type="component" value="Unassembled WGS sequence"/>
</dbReference>
<dbReference type="InterPro" id="IPR051415">
    <property type="entry name" value="LAAT-1"/>
</dbReference>
<dbReference type="FunFam" id="1.20.1280.290:FF:000009">
    <property type="entry name" value="PQ loop repeat family protein"/>
    <property type="match status" value="1"/>
</dbReference>
<comment type="caution">
    <text evidence="8">The sequence shown here is derived from an EMBL/GenBank/DDBJ whole genome shotgun (WGS) entry which is preliminary data.</text>
</comment>
<proteinExistence type="inferred from homology"/>
<dbReference type="InterPro" id="IPR006603">
    <property type="entry name" value="PQ-loop_rpt"/>
</dbReference>
<dbReference type="GO" id="GO:0098852">
    <property type="term" value="C:lytic vacuole membrane"/>
    <property type="evidence" value="ECO:0007669"/>
    <property type="project" value="UniProtKB-ARBA"/>
</dbReference>
<evidence type="ECO:0000256" key="1">
    <source>
        <dbReference type="ARBA" id="ARBA00004141"/>
    </source>
</evidence>
<feature type="transmembrane region" description="Helical" evidence="7">
    <location>
        <begin position="41"/>
        <end position="62"/>
    </location>
</feature>
<keyword evidence="2 7" id="KW-0812">Transmembrane</keyword>
<accession>G4T8M0</accession>
<dbReference type="FunFam" id="1.20.1280.290:FF:000012">
    <property type="entry name" value="Vacuolar membrane PQ loop repeat protein"/>
    <property type="match status" value="1"/>
</dbReference>
<feature type="transmembrane region" description="Helical" evidence="7">
    <location>
        <begin position="156"/>
        <end position="175"/>
    </location>
</feature>
<dbReference type="HOGENOM" id="CLU_019699_1_0_1"/>
<feature type="transmembrane region" description="Helical" evidence="7">
    <location>
        <begin position="12"/>
        <end position="29"/>
    </location>
</feature>
<dbReference type="InParanoid" id="G4T8M0"/>
<evidence type="ECO:0008006" key="10">
    <source>
        <dbReference type="Google" id="ProtNLM"/>
    </source>
</evidence>
<comment type="subcellular location">
    <subcellularLocation>
        <location evidence="1">Membrane</location>
        <topology evidence="1">Multi-pass membrane protein</topology>
    </subcellularLocation>
</comment>
<comment type="catalytic activity">
    <reaction evidence="6">
        <text>L-histidine(out) + L-arginine(in) = L-histidine(in) + L-arginine(out)</text>
        <dbReference type="Rhea" id="RHEA:71063"/>
        <dbReference type="ChEBI" id="CHEBI:32682"/>
        <dbReference type="ChEBI" id="CHEBI:57595"/>
    </reaction>
</comment>
<dbReference type="Gene3D" id="1.20.1280.290">
    <property type="match status" value="2"/>
</dbReference>
<dbReference type="SMART" id="SM00679">
    <property type="entry name" value="CTNS"/>
    <property type="match status" value="2"/>
</dbReference>
<name>G4T8M0_SERID</name>
<dbReference type="Pfam" id="PF04193">
    <property type="entry name" value="PQ-loop"/>
    <property type="match status" value="2"/>
</dbReference>
<dbReference type="eggNOG" id="KOG2913">
    <property type="taxonomic scope" value="Eukaryota"/>
</dbReference>
<dbReference type="GO" id="GO:0034486">
    <property type="term" value="P:vacuolar transmembrane transport"/>
    <property type="evidence" value="ECO:0007669"/>
    <property type="project" value="UniProtKB-ARBA"/>
</dbReference>
<dbReference type="PANTHER" id="PTHR16201:SF44">
    <property type="entry name" value="SEVEN TRANSMEMBRANE PROTEIN 1"/>
    <property type="match status" value="1"/>
</dbReference>
<comment type="similarity">
    <text evidence="5">Belongs to the laat-1 family.</text>
</comment>
<feature type="transmembrane region" description="Helical" evidence="7">
    <location>
        <begin position="226"/>
        <end position="251"/>
    </location>
</feature>
<gene>
    <name evidence="8" type="ORF">PIIN_01476</name>
</gene>
<evidence type="ECO:0000256" key="7">
    <source>
        <dbReference type="SAM" id="Phobius"/>
    </source>
</evidence>
<feature type="transmembrane region" description="Helical" evidence="7">
    <location>
        <begin position="195"/>
        <end position="214"/>
    </location>
</feature>